<dbReference type="HOGENOM" id="CLU_018552_12_2_1"/>
<evidence type="ECO:0000313" key="2">
    <source>
        <dbReference type="Ensembl" id="ENSCINP00000000129.3"/>
    </source>
</evidence>
<dbReference type="InParanoid" id="F6TS58"/>
<reference evidence="2" key="3">
    <citation type="submission" date="2025-09" db="UniProtKB">
        <authorList>
            <consortium name="Ensembl"/>
        </authorList>
    </citation>
    <scope>IDENTIFICATION</scope>
</reference>
<keyword evidence="1" id="KW-0732">Signal</keyword>
<proteinExistence type="predicted"/>
<protein>
    <recommendedName>
        <fullName evidence="4">Nuclease HARBI1</fullName>
    </recommendedName>
</protein>
<evidence type="ECO:0000256" key="1">
    <source>
        <dbReference type="SAM" id="SignalP"/>
    </source>
</evidence>
<feature type="signal peptide" evidence="1">
    <location>
        <begin position="1"/>
        <end position="16"/>
    </location>
</feature>
<dbReference type="Ensembl" id="ENSCINT00000000129.3">
    <property type="protein sequence ID" value="ENSCINP00000000129.3"/>
    <property type="gene ID" value="ENSCING00000000088.3"/>
</dbReference>
<feature type="chain" id="PRO_5003347584" description="Nuclease HARBI1" evidence="1">
    <location>
        <begin position="17"/>
        <end position="111"/>
    </location>
</feature>
<evidence type="ECO:0008006" key="4">
    <source>
        <dbReference type="Google" id="ProtNLM"/>
    </source>
</evidence>
<dbReference type="AlphaFoldDB" id="F6TS58"/>
<reference evidence="2" key="2">
    <citation type="submission" date="2025-08" db="UniProtKB">
        <authorList>
            <consortium name="Ensembl"/>
        </authorList>
    </citation>
    <scope>IDENTIFICATION</scope>
</reference>
<accession>F6TS58</accession>
<reference evidence="3" key="1">
    <citation type="journal article" date="2002" name="Science">
        <title>The draft genome of Ciona intestinalis: insights into chordate and vertebrate origins.</title>
        <authorList>
            <person name="Dehal P."/>
            <person name="Satou Y."/>
            <person name="Campbell R.K."/>
            <person name="Chapman J."/>
            <person name="Degnan B."/>
            <person name="De Tomaso A."/>
            <person name="Davidson B."/>
            <person name="Di Gregorio A."/>
            <person name="Gelpke M."/>
            <person name="Goodstein D.M."/>
            <person name="Harafuji N."/>
            <person name="Hastings K.E."/>
            <person name="Ho I."/>
            <person name="Hotta K."/>
            <person name="Huang W."/>
            <person name="Kawashima T."/>
            <person name="Lemaire P."/>
            <person name="Martinez D."/>
            <person name="Meinertzhagen I.A."/>
            <person name="Necula S."/>
            <person name="Nonaka M."/>
            <person name="Putnam N."/>
            <person name="Rash S."/>
            <person name="Saiga H."/>
            <person name="Satake M."/>
            <person name="Terry A."/>
            <person name="Yamada L."/>
            <person name="Wang H.G."/>
            <person name="Awazu S."/>
            <person name="Azumi K."/>
            <person name="Boore J."/>
            <person name="Branno M."/>
            <person name="Chin-Bow S."/>
            <person name="DeSantis R."/>
            <person name="Doyle S."/>
            <person name="Francino P."/>
            <person name="Keys D.N."/>
            <person name="Haga S."/>
            <person name="Hayashi H."/>
            <person name="Hino K."/>
            <person name="Imai K.S."/>
            <person name="Inaba K."/>
            <person name="Kano S."/>
            <person name="Kobayashi K."/>
            <person name="Kobayashi M."/>
            <person name="Lee B.I."/>
            <person name="Makabe K.W."/>
            <person name="Manohar C."/>
            <person name="Matassi G."/>
            <person name="Medina M."/>
            <person name="Mochizuki Y."/>
            <person name="Mount S."/>
            <person name="Morishita T."/>
            <person name="Miura S."/>
            <person name="Nakayama A."/>
            <person name="Nishizaka S."/>
            <person name="Nomoto H."/>
            <person name="Ohta F."/>
            <person name="Oishi K."/>
            <person name="Rigoutsos I."/>
            <person name="Sano M."/>
            <person name="Sasaki A."/>
            <person name="Sasakura Y."/>
            <person name="Shoguchi E."/>
            <person name="Shin-i T."/>
            <person name="Spagnuolo A."/>
            <person name="Stainier D."/>
            <person name="Suzuki M.M."/>
            <person name="Tassy O."/>
            <person name="Takatori N."/>
            <person name="Tokuoka M."/>
            <person name="Yagi K."/>
            <person name="Yoshizaki F."/>
            <person name="Wada S."/>
            <person name="Zhang C."/>
            <person name="Hyatt P.D."/>
            <person name="Larimer F."/>
            <person name="Detter C."/>
            <person name="Doggett N."/>
            <person name="Glavina T."/>
            <person name="Hawkins T."/>
            <person name="Richardson P."/>
            <person name="Lucas S."/>
            <person name="Kohara Y."/>
            <person name="Levine M."/>
            <person name="Satoh N."/>
            <person name="Rokhsar D.S."/>
        </authorList>
    </citation>
    <scope>NUCLEOTIDE SEQUENCE [LARGE SCALE GENOMIC DNA]</scope>
</reference>
<sequence length="111" mass="12404">MFQLLVCLHFFATGHFQKSDGNLLMLDQSTVSRIVKRISGVIARHFGNSIRTPTATEVLKLKQQFYVVAGFPCVIRAIYCTHIPICYPGGLEAGQFPNRKGYFSIMCSVCV</sequence>
<dbReference type="Proteomes" id="UP000008144">
    <property type="component" value="Unassembled WGS sequence"/>
</dbReference>
<name>F6TS58_CIOIN</name>
<keyword evidence="3" id="KW-1185">Reference proteome</keyword>
<dbReference type="OMA" id="CTHIPIC"/>
<evidence type="ECO:0000313" key="3">
    <source>
        <dbReference type="Proteomes" id="UP000008144"/>
    </source>
</evidence>
<organism evidence="2 3">
    <name type="scientific">Ciona intestinalis</name>
    <name type="common">Transparent sea squirt</name>
    <name type="synonym">Ascidia intestinalis</name>
    <dbReference type="NCBI Taxonomy" id="7719"/>
    <lineage>
        <taxon>Eukaryota</taxon>
        <taxon>Metazoa</taxon>
        <taxon>Chordata</taxon>
        <taxon>Tunicata</taxon>
        <taxon>Ascidiacea</taxon>
        <taxon>Phlebobranchia</taxon>
        <taxon>Cionidae</taxon>
        <taxon>Ciona</taxon>
    </lineage>
</organism>